<evidence type="ECO:0000256" key="7">
    <source>
        <dbReference type="ARBA" id="ARBA00022903"/>
    </source>
</evidence>
<evidence type="ECO:0000256" key="6">
    <source>
        <dbReference type="ARBA" id="ARBA00022692"/>
    </source>
</evidence>
<evidence type="ECO:0000256" key="2">
    <source>
        <dbReference type="ARBA" id="ARBA00007783"/>
    </source>
</evidence>
<dbReference type="GO" id="GO:0015920">
    <property type="term" value="P:lipopolysaccharide transport"/>
    <property type="evidence" value="ECO:0007669"/>
    <property type="project" value="TreeGrafter"/>
</dbReference>
<dbReference type="PANTHER" id="PTHR30413:SF10">
    <property type="entry name" value="CAPSULE POLYSACCHARIDE EXPORT INNER-MEMBRANE PROTEIN CTRC"/>
    <property type="match status" value="1"/>
</dbReference>
<dbReference type="OrthoDB" id="9814458at2"/>
<evidence type="ECO:0000256" key="3">
    <source>
        <dbReference type="ARBA" id="ARBA00022448"/>
    </source>
</evidence>
<evidence type="ECO:0000256" key="8">
    <source>
        <dbReference type="ARBA" id="ARBA00022989"/>
    </source>
</evidence>
<keyword evidence="3 11" id="KW-0813">Transport</keyword>
<comment type="similarity">
    <text evidence="2 11">Belongs to the ABC-2 integral membrane protein family.</text>
</comment>
<evidence type="ECO:0000313" key="13">
    <source>
        <dbReference type="EMBL" id="TCJ82943.1"/>
    </source>
</evidence>
<dbReference type="PROSITE" id="PS51012">
    <property type="entry name" value="ABC_TM2"/>
    <property type="match status" value="1"/>
</dbReference>
<sequence length="278" mass="31363">MLGGCNERQDYTHFNLNIAMEFLNALNVQGRVISALTLRETRARYGNSKLGFFWALFEPFAHVVVFIGIFSALDRATPLGDSMGLFILTGIIPWLLYSNIVSNVMSGLSTNKALLGYPQVMPIDITISRVALEFSTLFLVMLFFLAIAHYMGIRIRIDSFLEMMKPTGLIILFGTGIGLINAAIIPHYPSYSSIFNAFSRPLYFISGIFFTANFLSPEVFDFVDFNPLIHLIEWFRSGFYPSFESDLYDPEYAVFICVGIFTLGLLVERLSSKKARQV</sequence>
<feature type="transmembrane region" description="Helical" evidence="11">
    <location>
        <begin position="85"/>
        <end position="105"/>
    </location>
</feature>
<dbReference type="Proteomes" id="UP000294887">
    <property type="component" value="Unassembled WGS sequence"/>
</dbReference>
<comment type="caution">
    <text evidence="11">Lacks conserved residue(s) required for the propagation of feature annotation.</text>
</comment>
<dbReference type="Pfam" id="PF01061">
    <property type="entry name" value="ABC2_membrane"/>
    <property type="match status" value="1"/>
</dbReference>
<feature type="transmembrane region" description="Helical" evidence="11">
    <location>
        <begin position="52"/>
        <end position="73"/>
    </location>
</feature>
<keyword evidence="8 11" id="KW-1133">Transmembrane helix</keyword>
<dbReference type="InterPro" id="IPR000412">
    <property type="entry name" value="ABC_2_transport"/>
</dbReference>
<keyword evidence="7" id="KW-0972">Capsule biogenesis/degradation</keyword>
<dbReference type="GO" id="GO:0140359">
    <property type="term" value="F:ABC-type transporter activity"/>
    <property type="evidence" value="ECO:0007669"/>
    <property type="project" value="InterPro"/>
</dbReference>
<dbReference type="InterPro" id="IPR013525">
    <property type="entry name" value="ABC2_TM"/>
</dbReference>
<comment type="subcellular location">
    <subcellularLocation>
        <location evidence="11">Cell inner membrane</location>
        <topology evidence="11">Multi-pass membrane protein</topology>
    </subcellularLocation>
    <subcellularLocation>
        <location evidence="1">Cell membrane</location>
        <topology evidence="1">Multi-pass membrane protein</topology>
    </subcellularLocation>
</comment>
<dbReference type="GO" id="GO:0015774">
    <property type="term" value="P:polysaccharide transport"/>
    <property type="evidence" value="ECO:0007669"/>
    <property type="project" value="UniProtKB-KW"/>
</dbReference>
<accession>A0A4R1EPL5</accession>
<dbReference type="EMBL" id="SMFQ01000005">
    <property type="protein sequence ID" value="TCJ82943.1"/>
    <property type="molecule type" value="Genomic_DNA"/>
</dbReference>
<protein>
    <recommendedName>
        <fullName evidence="11">Transport permease protein</fullName>
    </recommendedName>
</protein>
<dbReference type="GO" id="GO:0043190">
    <property type="term" value="C:ATP-binding cassette (ABC) transporter complex"/>
    <property type="evidence" value="ECO:0007669"/>
    <property type="project" value="InterPro"/>
</dbReference>
<organism evidence="13 14">
    <name type="scientific">Cocleimonas flava</name>
    <dbReference type="NCBI Taxonomy" id="634765"/>
    <lineage>
        <taxon>Bacteria</taxon>
        <taxon>Pseudomonadati</taxon>
        <taxon>Pseudomonadota</taxon>
        <taxon>Gammaproteobacteria</taxon>
        <taxon>Thiotrichales</taxon>
        <taxon>Thiotrichaceae</taxon>
        <taxon>Cocleimonas</taxon>
    </lineage>
</organism>
<evidence type="ECO:0000259" key="12">
    <source>
        <dbReference type="PROSITE" id="PS51012"/>
    </source>
</evidence>
<feature type="transmembrane region" description="Helical" evidence="11">
    <location>
        <begin position="169"/>
        <end position="188"/>
    </location>
</feature>
<keyword evidence="9" id="KW-0625">Polysaccharide transport</keyword>
<reference evidence="13 14" key="1">
    <citation type="submission" date="2019-03" db="EMBL/GenBank/DDBJ databases">
        <title>Genomic Encyclopedia of Type Strains, Phase IV (KMG-IV): sequencing the most valuable type-strain genomes for metagenomic binning, comparative biology and taxonomic classification.</title>
        <authorList>
            <person name="Goeker M."/>
        </authorList>
    </citation>
    <scope>NUCLEOTIDE SEQUENCE [LARGE SCALE GENOMIC DNA]</scope>
    <source>
        <strain evidence="13 14">DSM 24830</strain>
    </source>
</reference>
<evidence type="ECO:0000256" key="4">
    <source>
        <dbReference type="ARBA" id="ARBA00022475"/>
    </source>
</evidence>
<evidence type="ECO:0000256" key="10">
    <source>
        <dbReference type="ARBA" id="ARBA00023136"/>
    </source>
</evidence>
<gene>
    <name evidence="13" type="ORF">EV695_3681</name>
</gene>
<keyword evidence="10 11" id="KW-0472">Membrane</keyword>
<proteinExistence type="inferred from homology"/>
<keyword evidence="4 11" id="KW-1003">Cell membrane</keyword>
<evidence type="ECO:0000313" key="14">
    <source>
        <dbReference type="Proteomes" id="UP000294887"/>
    </source>
</evidence>
<keyword evidence="14" id="KW-1185">Reference proteome</keyword>
<evidence type="ECO:0000256" key="1">
    <source>
        <dbReference type="ARBA" id="ARBA00004651"/>
    </source>
</evidence>
<evidence type="ECO:0000256" key="11">
    <source>
        <dbReference type="RuleBase" id="RU361157"/>
    </source>
</evidence>
<keyword evidence="5" id="KW-0762">Sugar transport</keyword>
<name>A0A4R1EPL5_9GAMM</name>
<evidence type="ECO:0000256" key="9">
    <source>
        <dbReference type="ARBA" id="ARBA00023047"/>
    </source>
</evidence>
<feature type="transmembrane region" description="Helical" evidence="11">
    <location>
        <begin position="252"/>
        <end position="270"/>
    </location>
</feature>
<dbReference type="PANTHER" id="PTHR30413">
    <property type="entry name" value="INNER MEMBRANE TRANSPORT PERMEASE"/>
    <property type="match status" value="1"/>
</dbReference>
<dbReference type="InterPro" id="IPR047817">
    <property type="entry name" value="ABC2_TM_bact-type"/>
</dbReference>
<comment type="caution">
    <text evidence="13">The sequence shown here is derived from an EMBL/GenBank/DDBJ whole genome shotgun (WGS) entry which is preliminary data.</text>
</comment>
<evidence type="ECO:0000256" key="5">
    <source>
        <dbReference type="ARBA" id="ARBA00022597"/>
    </source>
</evidence>
<feature type="domain" description="ABC transmembrane type-2" evidence="12">
    <location>
        <begin position="50"/>
        <end position="273"/>
    </location>
</feature>
<keyword evidence="6 11" id="KW-0812">Transmembrane</keyword>
<dbReference type="PRINTS" id="PR00164">
    <property type="entry name" value="ABC2TRNSPORT"/>
</dbReference>
<dbReference type="AlphaFoldDB" id="A0A4R1EPL5"/>
<feature type="transmembrane region" description="Helical" evidence="11">
    <location>
        <begin position="125"/>
        <end position="148"/>
    </location>
</feature>